<dbReference type="InterPro" id="IPR002525">
    <property type="entry name" value="Transp_IS110-like_N"/>
</dbReference>
<proteinExistence type="predicted"/>
<dbReference type="GO" id="GO:0004803">
    <property type="term" value="F:transposase activity"/>
    <property type="evidence" value="ECO:0007669"/>
    <property type="project" value="InterPro"/>
</dbReference>
<dbReference type="EMBL" id="LO017727">
    <property type="protein sequence ID" value="CRH06546.1"/>
    <property type="molecule type" value="Genomic_DNA"/>
</dbReference>
<dbReference type="Pfam" id="PF01548">
    <property type="entry name" value="DEDD_Tnp_IS110"/>
    <property type="match status" value="1"/>
</dbReference>
<dbReference type="GO" id="GO:0003677">
    <property type="term" value="F:DNA binding"/>
    <property type="evidence" value="ECO:0007669"/>
    <property type="project" value="InterPro"/>
</dbReference>
<evidence type="ECO:0000259" key="1">
    <source>
        <dbReference type="Pfam" id="PF01548"/>
    </source>
</evidence>
<reference evidence="2" key="1">
    <citation type="submission" date="2015-04" db="EMBL/GenBank/DDBJ databases">
        <authorList>
            <person name="Syromyatnikov M.Y."/>
            <person name="Popov V.N."/>
        </authorList>
    </citation>
    <scope>NUCLEOTIDE SEQUENCE</scope>
    <source>
        <strain evidence="2">MO-1</strain>
    </source>
</reference>
<dbReference type="InterPro" id="IPR047650">
    <property type="entry name" value="Transpos_IS110"/>
</dbReference>
<dbReference type="AlphaFoldDB" id="A0A1S7LLA7"/>
<organism evidence="2">
    <name type="scientific">Magnetococcus massalia (strain MO-1)</name>
    <dbReference type="NCBI Taxonomy" id="451514"/>
    <lineage>
        <taxon>Bacteria</taxon>
        <taxon>Pseudomonadati</taxon>
        <taxon>Pseudomonadota</taxon>
        <taxon>Magnetococcia</taxon>
        <taxon>Magnetococcales</taxon>
        <taxon>Magnetococcaceae</taxon>
        <taxon>Magnetococcus</taxon>
    </lineage>
</organism>
<feature type="domain" description="Transposase IS110-like N-terminal" evidence="1">
    <location>
        <begin position="13"/>
        <end position="108"/>
    </location>
</feature>
<sequence length="118" mass="13021">MTKNISQSDIKVVGIDLAKSSFSLHGVDHSGRTIVRKTLSRRKLAALVAQLPGCLVGMEACGGAHHWARKFKELGHEVRMMAPQFVKPYVKSHKNDRVDAEAICEAVQRSVPICVLCR</sequence>
<name>A0A1S7LLA7_MAGMO</name>
<protein>
    <submittedName>
        <fullName evidence="2">Transposase</fullName>
    </submittedName>
</protein>
<dbReference type="PANTHER" id="PTHR33055:SF3">
    <property type="entry name" value="PUTATIVE TRANSPOSASE FOR IS117-RELATED"/>
    <property type="match status" value="1"/>
</dbReference>
<dbReference type="GO" id="GO:0006313">
    <property type="term" value="P:DNA transposition"/>
    <property type="evidence" value="ECO:0007669"/>
    <property type="project" value="InterPro"/>
</dbReference>
<evidence type="ECO:0000313" key="2">
    <source>
        <dbReference type="EMBL" id="CRH06546.1"/>
    </source>
</evidence>
<dbReference type="PANTHER" id="PTHR33055">
    <property type="entry name" value="TRANSPOSASE FOR INSERTION SEQUENCE ELEMENT IS1111A"/>
    <property type="match status" value="1"/>
</dbReference>
<accession>A0A1S7LLA7</accession>
<gene>
    <name evidence="2" type="ORF">MAGMO_2387</name>
</gene>